<sequence length="442" mass="45823">MVTVAAVIAVVGWRSARWRLLWVPVCVAVGTLGALIAHWYMDSQGLSSDPAPGALWIWVAVFVAAVALAVIGWRGSRWWRRGLSVIAIPLSLLCVGLVLNQWVGYYPTVAAAWGAVTSGPLPDQVSADELPGLRGTSMSTGKVVPVDIPDTSSGFAHRTEYVYLPPSWFAGPTPPTLPAAMMIAGEFNTPADWMRSGNITTTVDAYANSHGGQAPILVFVDAGGSFNNDTECVDGPRGNSADHLTADVRPYVVSTFGASASPSNWGVIGWSMGGTCAVDLTVMHPDLFGSFVDIAGDLGPTSGTKEQTVDRLYGGNSAQWARFDPTTVMAAHGPYTGVSGLFEDTSASPRRGNAAHTADPGQAGNRPPPSDTAGSGYGGRDGTPDNDEKGAADALCAAATAQQVSCAVHTGAGGHTWQFAAQAFNDGLPWLATRIGVPGAAA</sequence>
<feature type="transmembrane region" description="Helical" evidence="2">
    <location>
        <begin position="83"/>
        <end position="103"/>
    </location>
</feature>
<evidence type="ECO:0000313" key="3">
    <source>
        <dbReference type="EMBL" id="TQF66106.1"/>
    </source>
</evidence>
<keyword evidence="4" id="KW-1185">Reference proteome</keyword>
<evidence type="ECO:0000313" key="4">
    <source>
        <dbReference type="Proteomes" id="UP000316256"/>
    </source>
</evidence>
<keyword evidence="2" id="KW-1133">Transmembrane helix</keyword>
<feature type="transmembrane region" description="Helical" evidence="2">
    <location>
        <begin position="53"/>
        <end position="71"/>
    </location>
</feature>
<dbReference type="GO" id="GO:0016747">
    <property type="term" value="F:acyltransferase activity, transferring groups other than amino-acyl groups"/>
    <property type="evidence" value="ECO:0007669"/>
    <property type="project" value="TreeGrafter"/>
</dbReference>
<dbReference type="InterPro" id="IPR029058">
    <property type="entry name" value="AB_hydrolase_fold"/>
</dbReference>
<dbReference type="EMBL" id="VIGH01000009">
    <property type="protein sequence ID" value="TQF66106.1"/>
    <property type="molecule type" value="Genomic_DNA"/>
</dbReference>
<feature type="transmembrane region" description="Helical" evidence="2">
    <location>
        <begin position="20"/>
        <end position="41"/>
    </location>
</feature>
<dbReference type="PANTHER" id="PTHR48098">
    <property type="entry name" value="ENTEROCHELIN ESTERASE-RELATED"/>
    <property type="match status" value="1"/>
</dbReference>
<comment type="caution">
    <text evidence="3">The sequence shown here is derived from an EMBL/GenBank/DDBJ whole genome shotgun (WGS) entry which is preliminary data.</text>
</comment>
<organism evidence="3 4">
    <name type="scientific">Rhodococcus spelaei</name>
    <dbReference type="NCBI Taxonomy" id="2546320"/>
    <lineage>
        <taxon>Bacteria</taxon>
        <taxon>Bacillati</taxon>
        <taxon>Actinomycetota</taxon>
        <taxon>Actinomycetes</taxon>
        <taxon>Mycobacteriales</taxon>
        <taxon>Nocardiaceae</taxon>
        <taxon>Rhodococcus</taxon>
    </lineage>
</organism>
<accession>A0A541B1A2</accession>
<dbReference type="SUPFAM" id="SSF53474">
    <property type="entry name" value="alpha/beta-Hydrolases"/>
    <property type="match status" value="1"/>
</dbReference>
<keyword evidence="2" id="KW-0472">Membrane</keyword>
<evidence type="ECO:0008006" key="5">
    <source>
        <dbReference type="Google" id="ProtNLM"/>
    </source>
</evidence>
<feature type="region of interest" description="Disordered" evidence="1">
    <location>
        <begin position="340"/>
        <end position="389"/>
    </location>
</feature>
<dbReference type="Proteomes" id="UP000316256">
    <property type="component" value="Unassembled WGS sequence"/>
</dbReference>
<dbReference type="OrthoDB" id="3723842at2"/>
<dbReference type="Pfam" id="PF00756">
    <property type="entry name" value="Esterase"/>
    <property type="match status" value="1"/>
</dbReference>
<proteinExistence type="predicted"/>
<dbReference type="Gene3D" id="3.40.50.1820">
    <property type="entry name" value="alpha/beta hydrolase"/>
    <property type="match status" value="1"/>
</dbReference>
<reference evidence="3 4" key="1">
    <citation type="submission" date="2019-06" db="EMBL/GenBank/DDBJ databases">
        <title>Rhodococcus spaelei sp. nov., isolated from a cave.</title>
        <authorList>
            <person name="Lee S.D."/>
        </authorList>
    </citation>
    <scope>NUCLEOTIDE SEQUENCE [LARGE SCALE GENOMIC DNA]</scope>
    <source>
        <strain evidence="3 4">C9-5</strain>
    </source>
</reference>
<protein>
    <recommendedName>
        <fullName evidence="5">Esterase</fullName>
    </recommendedName>
</protein>
<gene>
    <name evidence="3" type="ORF">FK531_18760</name>
</gene>
<evidence type="ECO:0000256" key="1">
    <source>
        <dbReference type="SAM" id="MobiDB-lite"/>
    </source>
</evidence>
<dbReference type="PANTHER" id="PTHR48098:SF1">
    <property type="entry name" value="DIACYLGLYCEROL ACYLTRANSFERASE_MYCOLYLTRANSFERASE AG85A"/>
    <property type="match status" value="1"/>
</dbReference>
<name>A0A541B1A2_9NOCA</name>
<dbReference type="InterPro" id="IPR000801">
    <property type="entry name" value="Esterase-like"/>
</dbReference>
<keyword evidence="2" id="KW-0812">Transmembrane</keyword>
<evidence type="ECO:0000256" key="2">
    <source>
        <dbReference type="SAM" id="Phobius"/>
    </source>
</evidence>
<dbReference type="AlphaFoldDB" id="A0A541B1A2"/>
<dbReference type="InterPro" id="IPR050583">
    <property type="entry name" value="Mycobacterial_A85_antigen"/>
</dbReference>